<gene>
    <name evidence="4" type="ORF">MM239_17860</name>
</gene>
<accession>A0ABS9V4C7</accession>
<dbReference type="InterPro" id="IPR010982">
    <property type="entry name" value="Lambda_DNA-bd_dom_sf"/>
</dbReference>
<keyword evidence="2" id="KW-0175">Coiled coil</keyword>
<organism evidence="4 5">
    <name type="scientific">Belliella filtrata</name>
    <dbReference type="NCBI Taxonomy" id="2923435"/>
    <lineage>
        <taxon>Bacteria</taxon>
        <taxon>Pseudomonadati</taxon>
        <taxon>Bacteroidota</taxon>
        <taxon>Cytophagia</taxon>
        <taxon>Cytophagales</taxon>
        <taxon>Cyclobacteriaceae</taxon>
        <taxon>Belliella</taxon>
    </lineage>
</organism>
<proteinExistence type="predicted"/>
<comment type="caution">
    <text evidence="4">The sequence shown here is derived from an EMBL/GenBank/DDBJ whole genome shotgun (WGS) entry which is preliminary data.</text>
</comment>
<dbReference type="SUPFAM" id="SSF47413">
    <property type="entry name" value="lambda repressor-like DNA-binding domains"/>
    <property type="match status" value="1"/>
</dbReference>
<dbReference type="CDD" id="cd00093">
    <property type="entry name" value="HTH_XRE"/>
    <property type="match status" value="1"/>
</dbReference>
<dbReference type="Gene3D" id="1.10.260.40">
    <property type="entry name" value="lambda repressor-like DNA-binding domains"/>
    <property type="match status" value="1"/>
</dbReference>
<evidence type="ECO:0000256" key="2">
    <source>
        <dbReference type="SAM" id="Coils"/>
    </source>
</evidence>
<name>A0ABS9V4C7_9BACT</name>
<sequence>MIDTNKIRRTRKQKGITQQYMASQLKMSQPVYARIERGQRRVTPETLEKIATILGENTEEFLDEEINGVRVMNKEFQVHSDSIFNQHFYPDKKSFYEEQIKHLQGLIEDMKKEKQELMDLLKAKMM</sequence>
<reference evidence="4" key="1">
    <citation type="submission" date="2022-03" db="EMBL/GenBank/DDBJ databases">
        <title>De novo assembled genomes of Belliella spp. (Cyclobacteriaceae) strains.</title>
        <authorList>
            <person name="Szabo A."/>
            <person name="Korponai K."/>
            <person name="Felfoldi T."/>
        </authorList>
    </citation>
    <scope>NUCLEOTIDE SEQUENCE</scope>
    <source>
        <strain evidence="4">DSM 111904</strain>
    </source>
</reference>
<dbReference type="EMBL" id="JAKZGP010000067">
    <property type="protein sequence ID" value="MCH7411266.1"/>
    <property type="molecule type" value="Genomic_DNA"/>
</dbReference>
<keyword evidence="5" id="KW-1185">Reference proteome</keyword>
<protein>
    <submittedName>
        <fullName evidence="4">Helix-turn-helix transcriptional regulator</fullName>
    </submittedName>
</protein>
<dbReference type="RefSeq" id="WP_241349616.1">
    <property type="nucleotide sequence ID" value="NZ_JAKZGP010000067.1"/>
</dbReference>
<evidence type="ECO:0000313" key="5">
    <source>
        <dbReference type="Proteomes" id="UP001165489"/>
    </source>
</evidence>
<evidence type="ECO:0000259" key="3">
    <source>
        <dbReference type="PROSITE" id="PS50943"/>
    </source>
</evidence>
<dbReference type="PANTHER" id="PTHR46797:SF1">
    <property type="entry name" value="METHYLPHOSPHONATE SYNTHASE"/>
    <property type="match status" value="1"/>
</dbReference>
<evidence type="ECO:0000256" key="1">
    <source>
        <dbReference type="ARBA" id="ARBA00023125"/>
    </source>
</evidence>
<dbReference type="SMART" id="SM00530">
    <property type="entry name" value="HTH_XRE"/>
    <property type="match status" value="1"/>
</dbReference>
<dbReference type="Pfam" id="PF01381">
    <property type="entry name" value="HTH_3"/>
    <property type="match status" value="1"/>
</dbReference>
<feature type="coiled-coil region" evidence="2">
    <location>
        <begin position="93"/>
        <end position="123"/>
    </location>
</feature>
<dbReference type="InterPro" id="IPR050807">
    <property type="entry name" value="TransReg_Diox_bact_type"/>
</dbReference>
<keyword evidence="1" id="KW-0238">DNA-binding</keyword>
<evidence type="ECO:0000313" key="4">
    <source>
        <dbReference type="EMBL" id="MCH7411266.1"/>
    </source>
</evidence>
<dbReference type="PROSITE" id="PS50943">
    <property type="entry name" value="HTH_CROC1"/>
    <property type="match status" value="1"/>
</dbReference>
<feature type="domain" description="HTH cro/C1-type" evidence="3">
    <location>
        <begin position="7"/>
        <end position="61"/>
    </location>
</feature>
<dbReference type="Proteomes" id="UP001165489">
    <property type="component" value="Unassembled WGS sequence"/>
</dbReference>
<dbReference type="PANTHER" id="PTHR46797">
    <property type="entry name" value="HTH-TYPE TRANSCRIPTIONAL REGULATOR"/>
    <property type="match status" value="1"/>
</dbReference>
<dbReference type="InterPro" id="IPR001387">
    <property type="entry name" value="Cro/C1-type_HTH"/>
</dbReference>